<dbReference type="AlphaFoldDB" id="A0A5P2X607"/>
<dbReference type="Proteomes" id="UP000326505">
    <property type="component" value="Chromosome"/>
</dbReference>
<dbReference type="RefSeq" id="WP_150509766.1">
    <property type="nucleotide sequence ID" value="NZ_BMSQ01000020.1"/>
</dbReference>
<proteinExistence type="predicted"/>
<protein>
    <submittedName>
        <fullName evidence="2">Uncharacterized protein</fullName>
    </submittedName>
</protein>
<evidence type="ECO:0000313" key="2">
    <source>
        <dbReference type="EMBL" id="QEV58565.1"/>
    </source>
</evidence>
<reference evidence="1 4" key="2">
    <citation type="submission" date="2020-08" db="EMBL/GenBank/DDBJ databases">
        <title>Genomic Encyclopedia of Type Strains, Phase III (KMG-III): the genomes of soil and plant-associated and newly described type strains.</title>
        <authorList>
            <person name="Whitman W."/>
        </authorList>
    </citation>
    <scope>NUCLEOTIDE SEQUENCE [LARGE SCALE GENOMIC DNA]</scope>
    <source>
        <strain evidence="1 4">CECT 3146</strain>
    </source>
</reference>
<name>A0A5P2X607_STRST</name>
<dbReference type="OrthoDB" id="3445328at2"/>
<dbReference type="Gene3D" id="2.60.120.200">
    <property type="match status" value="1"/>
</dbReference>
<dbReference type="Proteomes" id="UP000549009">
    <property type="component" value="Unassembled WGS sequence"/>
</dbReference>
<gene>
    <name evidence="2" type="ORF">CP982_07435</name>
    <name evidence="1" type="ORF">FHS40_007429</name>
</gene>
<evidence type="ECO:0000313" key="3">
    <source>
        <dbReference type="Proteomes" id="UP000326505"/>
    </source>
</evidence>
<organism evidence="2 3">
    <name type="scientific">Streptomyces spectabilis</name>
    <dbReference type="NCBI Taxonomy" id="68270"/>
    <lineage>
        <taxon>Bacteria</taxon>
        <taxon>Bacillati</taxon>
        <taxon>Actinomycetota</taxon>
        <taxon>Actinomycetes</taxon>
        <taxon>Kitasatosporales</taxon>
        <taxon>Streptomycetaceae</taxon>
        <taxon>Streptomyces</taxon>
    </lineage>
</organism>
<dbReference type="EMBL" id="JACHJD010000018">
    <property type="protein sequence ID" value="MBB5108308.1"/>
    <property type="molecule type" value="Genomic_DNA"/>
</dbReference>
<evidence type="ECO:0000313" key="4">
    <source>
        <dbReference type="Proteomes" id="UP000549009"/>
    </source>
</evidence>
<sequence length="280" mass="28858">MALIGTLVDTFNDNVIGPEWGNSYGGATETGGRARLPCVAGQYSGYQTAKDWTLAGSSAYVQLPVAAAANGASTEAQTAFQIIQATAGTYLSININTVAGTIRFESNVGYTDGSAVSLTYNSSTHAWLRIRETGGNVLWDTSTDGSSWTNRRTLATPAWVTSGTNALAVELLSYRNNGSTNFSEFDNFNTAASSAAVYLMSASLTADGAQTAALTPSAVLGASLDASGSLDASATQAAVLTASLSASSRLGAQTDAAVRDDLTTHISEPHSGWTVTGPWI</sequence>
<dbReference type="KEGG" id="sspb:CP982_07435"/>
<evidence type="ECO:0000313" key="1">
    <source>
        <dbReference type="EMBL" id="MBB5108308.1"/>
    </source>
</evidence>
<keyword evidence="4" id="KW-1185">Reference proteome</keyword>
<reference evidence="2 3" key="1">
    <citation type="submission" date="2017-09" db="EMBL/GenBank/DDBJ databases">
        <authorList>
            <person name="Lee N."/>
            <person name="Cho B.-K."/>
        </authorList>
    </citation>
    <scope>NUCLEOTIDE SEQUENCE [LARGE SCALE GENOMIC DNA]</scope>
    <source>
        <strain evidence="2 3">ATCC 27465</strain>
    </source>
</reference>
<accession>A0A5P2X607</accession>
<dbReference type="EMBL" id="CP023690">
    <property type="protein sequence ID" value="QEV58565.1"/>
    <property type="molecule type" value="Genomic_DNA"/>
</dbReference>